<proteinExistence type="predicted"/>
<keyword evidence="4" id="KW-1185">Reference proteome</keyword>
<dbReference type="PROSITE" id="PS50994">
    <property type="entry name" value="INTEGRASE"/>
    <property type="match status" value="1"/>
</dbReference>
<dbReference type="InterPro" id="IPR036397">
    <property type="entry name" value="RNaseH_sf"/>
</dbReference>
<dbReference type="InterPro" id="IPR052160">
    <property type="entry name" value="Gypsy_RT_Integrase-like"/>
</dbReference>
<dbReference type="PANTHER" id="PTHR47266">
    <property type="entry name" value="ENDONUCLEASE-RELATED"/>
    <property type="match status" value="1"/>
</dbReference>
<name>A0A4Y2A0N7_ARAVE</name>
<dbReference type="SUPFAM" id="SSF53098">
    <property type="entry name" value="Ribonuclease H-like"/>
    <property type="match status" value="1"/>
</dbReference>
<sequence>MCVAPFEIIAFDILGPLPVTSKGHRYILVIMDYFTKLPQDEPLADQEASTIAEALLEKWVLRFGVPLILYLDQGGGSHDSSSDIDECSNSIKFTTPKKKKGKIKSKKAKKDASQDNNEQLDHTHVTQMFFARNVQKTTTKLRGSVIGFVASFVKCGYMKTVLFSTLFV</sequence>
<dbReference type="OrthoDB" id="10030726at2759"/>
<evidence type="ECO:0000313" key="3">
    <source>
        <dbReference type="EMBL" id="GBL72866.1"/>
    </source>
</evidence>
<protein>
    <recommendedName>
        <fullName evidence="2">Integrase catalytic domain-containing protein</fullName>
    </recommendedName>
</protein>
<evidence type="ECO:0000313" key="4">
    <source>
        <dbReference type="Proteomes" id="UP000499080"/>
    </source>
</evidence>
<dbReference type="InterPro" id="IPR012337">
    <property type="entry name" value="RNaseH-like_sf"/>
</dbReference>
<comment type="caution">
    <text evidence="3">The sequence shown here is derived from an EMBL/GenBank/DDBJ whole genome shotgun (WGS) entry which is preliminary data.</text>
</comment>
<organism evidence="3 4">
    <name type="scientific">Araneus ventricosus</name>
    <name type="common">Orbweaver spider</name>
    <name type="synonym">Epeira ventricosa</name>
    <dbReference type="NCBI Taxonomy" id="182803"/>
    <lineage>
        <taxon>Eukaryota</taxon>
        <taxon>Metazoa</taxon>
        <taxon>Ecdysozoa</taxon>
        <taxon>Arthropoda</taxon>
        <taxon>Chelicerata</taxon>
        <taxon>Arachnida</taxon>
        <taxon>Araneae</taxon>
        <taxon>Araneomorphae</taxon>
        <taxon>Entelegynae</taxon>
        <taxon>Araneoidea</taxon>
        <taxon>Araneidae</taxon>
        <taxon>Araneus</taxon>
    </lineage>
</organism>
<dbReference type="InterPro" id="IPR001584">
    <property type="entry name" value="Integrase_cat-core"/>
</dbReference>
<dbReference type="Proteomes" id="UP000499080">
    <property type="component" value="Unassembled WGS sequence"/>
</dbReference>
<evidence type="ECO:0000256" key="1">
    <source>
        <dbReference type="SAM" id="MobiDB-lite"/>
    </source>
</evidence>
<reference evidence="3 4" key="1">
    <citation type="journal article" date="2019" name="Sci. Rep.">
        <title>Orb-weaving spider Araneus ventricosus genome elucidates the spidroin gene catalogue.</title>
        <authorList>
            <person name="Kono N."/>
            <person name="Nakamura H."/>
            <person name="Ohtoshi R."/>
            <person name="Moran D.A.P."/>
            <person name="Shinohara A."/>
            <person name="Yoshida Y."/>
            <person name="Fujiwara M."/>
            <person name="Mori M."/>
            <person name="Tomita M."/>
            <person name="Arakawa K."/>
        </authorList>
    </citation>
    <scope>NUCLEOTIDE SEQUENCE [LARGE SCALE GENOMIC DNA]</scope>
</reference>
<dbReference type="GO" id="GO:0003676">
    <property type="term" value="F:nucleic acid binding"/>
    <property type="evidence" value="ECO:0007669"/>
    <property type="project" value="InterPro"/>
</dbReference>
<dbReference type="AlphaFoldDB" id="A0A4Y2A0N7"/>
<accession>A0A4Y2A0N7</accession>
<feature type="region of interest" description="Disordered" evidence="1">
    <location>
        <begin position="95"/>
        <end position="117"/>
    </location>
</feature>
<feature type="compositionally biased region" description="Basic residues" evidence="1">
    <location>
        <begin position="95"/>
        <end position="109"/>
    </location>
</feature>
<feature type="domain" description="Integrase catalytic" evidence="2">
    <location>
        <begin position="1"/>
        <end position="74"/>
    </location>
</feature>
<dbReference type="EMBL" id="BGPR01000002">
    <property type="protein sequence ID" value="GBL72866.1"/>
    <property type="molecule type" value="Genomic_DNA"/>
</dbReference>
<evidence type="ECO:0000259" key="2">
    <source>
        <dbReference type="PROSITE" id="PS50994"/>
    </source>
</evidence>
<dbReference type="Gene3D" id="3.30.420.10">
    <property type="entry name" value="Ribonuclease H-like superfamily/Ribonuclease H"/>
    <property type="match status" value="1"/>
</dbReference>
<dbReference type="GO" id="GO:0015074">
    <property type="term" value="P:DNA integration"/>
    <property type="evidence" value="ECO:0007669"/>
    <property type="project" value="InterPro"/>
</dbReference>
<gene>
    <name evidence="3" type="ORF">AVEN_128062_1</name>
</gene>